<dbReference type="InterPro" id="IPR050559">
    <property type="entry name" value="P-Pant_transferase_sf"/>
</dbReference>
<dbReference type="InterPro" id="IPR008278">
    <property type="entry name" value="4-PPantetheinyl_Trfase_dom"/>
</dbReference>
<organism evidence="4 5">
    <name type="scientific">Hathewaya histolytica</name>
    <name type="common">Clostridium histolyticum</name>
    <dbReference type="NCBI Taxonomy" id="1498"/>
    <lineage>
        <taxon>Bacteria</taxon>
        <taxon>Bacillati</taxon>
        <taxon>Bacillota</taxon>
        <taxon>Clostridia</taxon>
        <taxon>Eubacteriales</taxon>
        <taxon>Clostridiaceae</taxon>
        <taxon>Hathewaya</taxon>
    </lineage>
</organism>
<dbReference type="GO" id="GO:0008897">
    <property type="term" value="F:holo-[acyl-carrier-protein] synthase activity"/>
    <property type="evidence" value="ECO:0007669"/>
    <property type="project" value="InterPro"/>
</dbReference>
<proteinExistence type="inferred from homology"/>
<dbReference type="InterPro" id="IPR037143">
    <property type="entry name" value="4-PPantetheinyl_Trfase_dom_sf"/>
</dbReference>
<name>A0A4U9RQ55_HATHI</name>
<dbReference type="RefSeq" id="WP_138210715.1">
    <property type="nucleotide sequence ID" value="NZ_CBCRUQ010000013.1"/>
</dbReference>
<evidence type="ECO:0000313" key="4">
    <source>
        <dbReference type="EMBL" id="VTQ93631.1"/>
    </source>
</evidence>
<keyword evidence="2 4" id="KW-0808">Transferase</keyword>
<gene>
    <name evidence="4" type="primary">Sfp</name>
    <name evidence="4" type="ORF">NCTC503_02150</name>
</gene>
<dbReference type="Proteomes" id="UP000308489">
    <property type="component" value="Chromosome 1"/>
</dbReference>
<dbReference type="GO" id="GO:0019878">
    <property type="term" value="P:lysine biosynthetic process via aminoadipic acid"/>
    <property type="evidence" value="ECO:0007669"/>
    <property type="project" value="TreeGrafter"/>
</dbReference>
<protein>
    <submittedName>
        <fullName evidence="4">Phosphopantetheinyl transferase</fullName>
        <ecNumber evidence="4">2.7.8.-</ecNumber>
    </submittedName>
</protein>
<evidence type="ECO:0000256" key="1">
    <source>
        <dbReference type="ARBA" id="ARBA00010990"/>
    </source>
</evidence>
<keyword evidence="5" id="KW-1185">Reference proteome</keyword>
<dbReference type="GO" id="GO:0000287">
    <property type="term" value="F:magnesium ion binding"/>
    <property type="evidence" value="ECO:0007669"/>
    <property type="project" value="InterPro"/>
</dbReference>
<feature type="domain" description="4'-phosphopantetheinyl transferase" evidence="3">
    <location>
        <begin position="70"/>
        <end position="142"/>
    </location>
</feature>
<evidence type="ECO:0000313" key="5">
    <source>
        <dbReference type="Proteomes" id="UP000308489"/>
    </source>
</evidence>
<evidence type="ECO:0000256" key="2">
    <source>
        <dbReference type="ARBA" id="ARBA00022679"/>
    </source>
</evidence>
<reference evidence="4 5" key="1">
    <citation type="submission" date="2019-05" db="EMBL/GenBank/DDBJ databases">
        <authorList>
            <consortium name="Pathogen Informatics"/>
        </authorList>
    </citation>
    <scope>NUCLEOTIDE SEQUENCE [LARGE SCALE GENOMIC DNA]</scope>
    <source>
        <strain evidence="4 5">NCTC503</strain>
    </source>
</reference>
<evidence type="ECO:0000259" key="3">
    <source>
        <dbReference type="Pfam" id="PF01648"/>
    </source>
</evidence>
<comment type="similarity">
    <text evidence="1">Belongs to the P-Pant transferase superfamily. Gsp/Sfp/HetI/AcpT family.</text>
</comment>
<accession>A0A4U9RQ55</accession>
<dbReference type="Gene3D" id="3.90.470.20">
    <property type="entry name" value="4'-phosphopantetheinyl transferase domain"/>
    <property type="match status" value="2"/>
</dbReference>
<sequence>MQIYIYDKKNSYIKNSTLKSKVIKKIIGINEEREIYKSKYGKPYVPNYPNIYFSISHSYDYWVMVVNDYPIGIDIEKKRDINSFDEIIQLLHKDEEEYLSIHRKDFFKVWCFKESYLKLLGVGLNIPLKSFSVVQEQKFKKSIGMFSLRCLYIVEGYEIVICTKKEYDKNEIEVIDVNKFLKDKK</sequence>
<dbReference type="Pfam" id="PF01648">
    <property type="entry name" value="ACPS"/>
    <property type="match status" value="1"/>
</dbReference>
<dbReference type="GO" id="GO:0005829">
    <property type="term" value="C:cytosol"/>
    <property type="evidence" value="ECO:0007669"/>
    <property type="project" value="TreeGrafter"/>
</dbReference>
<dbReference type="OrthoDB" id="9808281at2"/>
<dbReference type="SUPFAM" id="SSF56214">
    <property type="entry name" value="4'-phosphopantetheinyl transferase"/>
    <property type="match status" value="2"/>
</dbReference>
<dbReference type="KEGG" id="hhw:NCTC503_02150"/>
<dbReference type="AlphaFoldDB" id="A0A4U9RQ55"/>
<dbReference type="EC" id="2.7.8.-" evidence="4"/>
<dbReference type="PANTHER" id="PTHR12215">
    <property type="entry name" value="PHOSPHOPANTETHEINE TRANSFERASE"/>
    <property type="match status" value="1"/>
</dbReference>
<dbReference type="PANTHER" id="PTHR12215:SF10">
    <property type="entry name" value="L-AMINOADIPATE-SEMIALDEHYDE DEHYDROGENASE-PHOSPHOPANTETHEINYL TRANSFERASE"/>
    <property type="match status" value="1"/>
</dbReference>
<dbReference type="EMBL" id="LR590481">
    <property type="protein sequence ID" value="VTQ93631.1"/>
    <property type="molecule type" value="Genomic_DNA"/>
</dbReference>